<evidence type="ECO:0000256" key="1">
    <source>
        <dbReference type="SAM" id="MobiDB-lite"/>
    </source>
</evidence>
<evidence type="ECO:0000256" key="2">
    <source>
        <dbReference type="SAM" id="Phobius"/>
    </source>
</evidence>
<dbReference type="RefSeq" id="WP_006076406.1">
    <property type="nucleotide sequence ID" value="NZ_AOMD01000011.1"/>
</dbReference>
<dbReference type="Pfam" id="PF24379">
    <property type="entry name" value="DUF7535"/>
    <property type="match status" value="1"/>
</dbReference>
<dbReference type="PATRIC" id="fig|1227455.4.peg.595"/>
<dbReference type="Proteomes" id="UP000011669">
    <property type="component" value="Unassembled WGS sequence"/>
</dbReference>
<feature type="region of interest" description="Disordered" evidence="1">
    <location>
        <begin position="1"/>
        <end position="28"/>
    </location>
</feature>
<sequence>MSQDESDDPSLPRKALRTVTPPSQGHRDTEMDVIGWSILVGLLIVALPLLPVLVIVWVLTRLFDRGADRATD</sequence>
<name>M0MR67_9EURY</name>
<keyword evidence="2" id="KW-0472">Membrane</keyword>
<gene>
    <name evidence="3" type="ORF">C449_02919</name>
</gene>
<proteinExistence type="predicted"/>
<feature type="transmembrane region" description="Helical" evidence="2">
    <location>
        <begin position="33"/>
        <end position="59"/>
    </location>
</feature>
<reference evidence="3 4" key="1">
    <citation type="journal article" date="2014" name="PLoS Genet.">
        <title>Phylogenetically driven sequencing of extremely halophilic archaea reveals strategies for static and dynamic osmo-response.</title>
        <authorList>
            <person name="Becker E.A."/>
            <person name="Seitzer P.M."/>
            <person name="Tritt A."/>
            <person name="Larsen D."/>
            <person name="Krusor M."/>
            <person name="Yao A.I."/>
            <person name="Wu D."/>
            <person name="Madern D."/>
            <person name="Eisen J.A."/>
            <person name="Darling A.E."/>
            <person name="Facciotti M.T."/>
        </authorList>
    </citation>
    <scope>NUCLEOTIDE SEQUENCE [LARGE SCALE GENOMIC DNA]</scope>
    <source>
        <strain evidence="3 4">DSM 5350</strain>
    </source>
</reference>
<dbReference type="EMBL" id="AOMD01000011">
    <property type="protein sequence ID" value="EMA46950.1"/>
    <property type="molecule type" value="Genomic_DNA"/>
</dbReference>
<accession>M0MR67</accession>
<dbReference type="AlphaFoldDB" id="M0MR67"/>
<dbReference type="OrthoDB" id="214423at2157"/>
<comment type="caution">
    <text evidence="3">The sequence shown here is derived from an EMBL/GenBank/DDBJ whole genome shotgun (WGS) entry which is preliminary data.</text>
</comment>
<evidence type="ECO:0000313" key="4">
    <source>
        <dbReference type="Proteomes" id="UP000011669"/>
    </source>
</evidence>
<keyword evidence="4" id="KW-1185">Reference proteome</keyword>
<keyword evidence="2" id="KW-1133">Transmembrane helix</keyword>
<dbReference type="InterPro" id="IPR055957">
    <property type="entry name" value="DUF7535"/>
</dbReference>
<evidence type="ECO:0000313" key="3">
    <source>
        <dbReference type="EMBL" id="EMA46950.1"/>
    </source>
</evidence>
<protein>
    <submittedName>
        <fullName evidence="3">Uncharacterized protein</fullName>
    </submittedName>
</protein>
<dbReference type="STRING" id="1227455.C449_02919"/>
<organism evidence="3 4">
    <name type="scientific">Halococcus saccharolyticus DSM 5350</name>
    <dbReference type="NCBI Taxonomy" id="1227455"/>
    <lineage>
        <taxon>Archaea</taxon>
        <taxon>Methanobacteriati</taxon>
        <taxon>Methanobacteriota</taxon>
        <taxon>Stenosarchaea group</taxon>
        <taxon>Halobacteria</taxon>
        <taxon>Halobacteriales</taxon>
        <taxon>Halococcaceae</taxon>
        <taxon>Halococcus</taxon>
    </lineage>
</organism>
<keyword evidence="2" id="KW-0812">Transmembrane</keyword>
<dbReference type="InParanoid" id="M0MR67"/>